<evidence type="ECO:0000313" key="3">
    <source>
        <dbReference type="EMBL" id="BBH92343.1"/>
    </source>
</evidence>
<sequence length="1242" mass="137996">MTRSQPLPEEDETQPRPERPAPQPARADLSQRPDESTAPAPAAEGAGAPQTARQSGPQPGPVPTPDQLRDELQQLIIRDLLGPADGPEEAVEDQRLSERYLLGVLAPRGARTQPEQLDDRPPLANSDEEGSGEESTLYSPSLCPSSIGLSFTVDGGATALQIEAAWGHYQRTDSERLPEPLNRGRVWKRHQRRGSTILPLRVGELGPWSPCEEQPDVRVRGLARRIGERWSVSLFLVNEQQEPKRLPDQAWVFQPELSVSAPDGSPIFRQSLFESLRSPAGSQSDPEEQQMAMLYRNHLTFAIGHNVSVHTDILPGDPTRATRLSTCVVPVYEVRPVEAPTPDEIPELSGLVLDMKALAELPAEPEGYRARLQPLVDAYSAWIERQQASLDDPASRLKPHRPAAERALSECRLACARIQAGIDLLTQSEEARRAFAFMNEAMWQQRLHSQWAEARRQGRSEPLESYDRPEGRSWRPFQLAFILLNLPALSDPRHPERSTSPDQAVADLLWFPTGGGKTEAYLGLTAYTFAIRRLQGTIGGRDGQHGVAVLMRYTLRLLTLQQFQRAAALVCACELIRRRDPERWGQVPFRLGLWVGQRTTPNTTEQSQEAVNQAHSRQHLGSLGGIGSPHQLLTCPWCGSPIDHNRHIRVEPASSARGRTIIYCGDDLGRCPFSQRHSAREGLPVLVVDEEIYRQPPALLIATVDKFAQLPWRGATQTLFGQVKKHCQRHGFWTPDLPDRDQHPAVNKGPYAPLPAARSQEHPPLRPPDLIIQDELHLISGPLGSLVALYESLIDRLCTWEIAGQRIRPKVVAATATVRRANEQIHALFLRRACVFPPAGLNAEDNFFARQRPDRPGRRYLGICASGRRLKAVLIRVYVACLAAAQYLYERYGPSVDPWMTLVGYFNSMNELGGMRRLVEDDVRSRLGHMDRRGLARRRPPVLEELTSRKSSVDIPKVLEQLERPFGAADGRAERQPIDVLLATNMLSVGVDIKRLGLMVVSGQPKTTAEYIQATSRVGRAAPGLVCVVFNWSRPRDLSHYEAFEHYHATFYRQVEALSVTPFAARALDRGLTALLVSYVRLLGDEFNDNGGAQRVSQDNYRLAFQRYIKAALNELPARARAVTGDERCGKLVEEMLRQRIEAWQREAREREGTGSRLGYSDQTSEQWIGLLKHAGRGPWTIFSCLDSLRDVEPTVKLILDESEPISEAGAGAGAGNESQAAGEQAGGGDDPSLSTGGATEV</sequence>
<gene>
    <name evidence="3" type="ORF">KTA_05420</name>
</gene>
<dbReference type="NCBIfam" id="NF038325">
    <property type="entry name" value="DISARM_DrmAS"/>
    <property type="match status" value="1"/>
</dbReference>
<accession>A0A455SV88</accession>
<dbReference type="Gene3D" id="3.40.50.300">
    <property type="entry name" value="P-loop containing nucleotide triphosphate hydrolases"/>
    <property type="match status" value="1"/>
</dbReference>
<feature type="region of interest" description="Disordered" evidence="1">
    <location>
        <begin position="1"/>
        <end position="73"/>
    </location>
</feature>
<reference evidence="3" key="1">
    <citation type="submission" date="2018-12" db="EMBL/GenBank/DDBJ databases">
        <title>Novel natural products biosynthetic potential of the class Ktedonobacteria.</title>
        <authorList>
            <person name="Zheng Y."/>
            <person name="Saitou A."/>
            <person name="Wang C.M."/>
            <person name="Toyoda A."/>
            <person name="Minakuchi Y."/>
            <person name="Sekiguchi Y."/>
            <person name="Ueda K."/>
            <person name="Takano H."/>
            <person name="Sakai Y."/>
            <person name="Yokota A."/>
            <person name="Yabe S."/>
        </authorList>
    </citation>
    <scope>NUCLEOTIDE SEQUENCE</scope>
    <source>
        <strain evidence="3">A3-2</strain>
    </source>
</reference>
<dbReference type="InterPro" id="IPR001650">
    <property type="entry name" value="Helicase_C-like"/>
</dbReference>
<keyword evidence="3" id="KW-0547">Nucleotide-binding</keyword>
<feature type="compositionally biased region" description="Low complexity" evidence="1">
    <location>
        <begin position="38"/>
        <end position="49"/>
    </location>
</feature>
<dbReference type="EMBL" id="AP019377">
    <property type="protein sequence ID" value="BBH92343.1"/>
    <property type="molecule type" value="Genomic_DNA"/>
</dbReference>
<keyword evidence="3" id="KW-0067">ATP-binding</keyword>
<evidence type="ECO:0000256" key="1">
    <source>
        <dbReference type="SAM" id="MobiDB-lite"/>
    </source>
</evidence>
<dbReference type="SUPFAM" id="SSF52540">
    <property type="entry name" value="P-loop containing nucleoside triphosphate hydrolases"/>
    <property type="match status" value="1"/>
</dbReference>
<dbReference type="PROSITE" id="PS51194">
    <property type="entry name" value="HELICASE_CTER"/>
    <property type="match status" value="1"/>
</dbReference>
<feature type="region of interest" description="Disordered" evidence="1">
    <location>
        <begin position="734"/>
        <end position="765"/>
    </location>
</feature>
<organism evidence="3">
    <name type="scientific">Thermogemmatispora argillosa</name>
    <dbReference type="NCBI Taxonomy" id="2045280"/>
    <lineage>
        <taxon>Bacteria</taxon>
        <taxon>Bacillati</taxon>
        <taxon>Chloroflexota</taxon>
        <taxon>Ktedonobacteria</taxon>
        <taxon>Thermogemmatisporales</taxon>
        <taxon>Thermogemmatisporaceae</taxon>
        <taxon>Thermogemmatispora</taxon>
    </lineage>
</organism>
<proteinExistence type="predicted"/>
<dbReference type="CDD" id="cd18785">
    <property type="entry name" value="SF2_C"/>
    <property type="match status" value="1"/>
</dbReference>
<keyword evidence="3" id="KW-0347">Helicase</keyword>
<protein>
    <submittedName>
        <fullName evidence="3">Helicase</fullName>
    </submittedName>
</protein>
<dbReference type="AlphaFoldDB" id="A0A455SV88"/>
<name>A0A455SV88_9CHLR</name>
<keyword evidence="3" id="KW-0378">Hydrolase</keyword>
<feature type="domain" description="Helicase C-terminal" evidence="2">
    <location>
        <begin position="888"/>
        <end position="1059"/>
    </location>
</feature>
<evidence type="ECO:0000259" key="2">
    <source>
        <dbReference type="PROSITE" id="PS51194"/>
    </source>
</evidence>
<feature type="region of interest" description="Disordered" evidence="1">
    <location>
        <begin position="1203"/>
        <end position="1242"/>
    </location>
</feature>
<dbReference type="SMART" id="SM00490">
    <property type="entry name" value="HELICc"/>
    <property type="match status" value="1"/>
</dbReference>
<dbReference type="InterPro" id="IPR027417">
    <property type="entry name" value="P-loop_NTPase"/>
</dbReference>
<dbReference type="Pfam" id="PF00271">
    <property type="entry name" value="Helicase_C"/>
    <property type="match status" value="1"/>
</dbReference>
<dbReference type="GO" id="GO:0004386">
    <property type="term" value="F:helicase activity"/>
    <property type="evidence" value="ECO:0007669"/>
    <property type="project" value="UniProtKB-KW"/>
</dbReference>
<feature type="compositionally biased region" description="Polar residues" evidence="1">
    <location>
        <begin position="1233"/>
        <end position="1242"/>
    </location>
</feature>
<feature type="region of interest" description="Disordered" evidence="1">
    <location>
        <begin position="107"/>
        <end position="140"/>
    </location>
</feature>